<dbReference type="GO" id="GO:0038203">
    <property type="term" value="P:TORC2 signaling"/>
    <property type="evidence" value="ECO:0007669"/>
    <property type="project" value="TreeGrafter"/>
</dbReference>
<evidence type="ECO:0000256" key="1">
    <source>
        <dbReference type="ARBA" id="ARBA00008878"/>
    </source>
</evidence>
<proteinExistence type="inferred from homology"/>
<reference evidence="6" key="1">
    <citation type="journal article" date="2018" name="Nat. Microbiol.">
        <title>Leveraging single-cell genomics to expand the fungal tree of life.</title>
        <authorList>
            <person name="Ahrendt S.R."/>
            <person name="Quandt C.A."/>
            <person name="Ciobanu D."/>
            <person name="Clum A."/>
            <person name="Salamov A."/>
            <person name="Andreopoulos B."/>
            <person name="Cheng J.F."/>
            <person name="Woyke T."/>
            <person name="Pelin A."/>
            <person name="Henrissat B."/>
            <person name="Reynolds N.K."/>
            <person name="Benny G.L."/>
            <person name="Smith M.E."/>
            <person name="James T.Y."/>
            <person name="Grigoriev I.V."/>
        </authorList>
    </citation>
    <scope>NUCLEOTIDE SEQUENCE [LARGE SCALE GENOMIC DNA]</scope>
    <source>
        <strain evidence="6">CSF55</strain>
    </source>
</reference>
<evidence type="ECO:0000313" key="5">
    <source>
        <dbReference type="EMBL" id="RKP21273.1"/>
    </source>
</evidence>
<dbReference type="AlphaFoldDB" id="A0A4P9YNG6"/>
<dbReference type="InterPro" id="IPR011989">
    <property type="entry name" value="ARM-like"/>
</dbReference>
<comment type="similarity">
    <text evidence="1">Belongs to the RICTOR family.</text>
</comment>
<dbReference type="Proteomes" id="UP000281549">
    <property type="component" value="Unassembled WGS sequence"/>
</dbReference>
<dbReference type="Gene3D" id="1.25.10.10">
    <property type="entry name" value="Leucine-rich Repeat Variant"/>
    <property type="match status" value="1"/>
</dbReference>
<dbReference type="Gene3D" id="1.10.287.160">
    <property type="entry name" value="HR1 repeat"/>
    <property type="match status" value="1"/>
</dbReference>
<protein>
    <submittedName>
        <fullName evidence="5">Uncharacterized protein</fullName>
    </submittedName>
</protein>
<evidence type="ECO:0000313" key="6">
    <source>
        <dbReference type="Proteomes" id="UP000281549"/>
    </source>
</evidence>
<feature type="domain" description="Rapamycin-insensitive companion of mTOR N-terminal" evidence="3">
    <location>
        <begin position="155"/>
        <end position="500"/>
    </location>
</feature>
<dbReference type="InterPro" id="IPR036274">
    <property type="entry name" value="HR1_rpt_sf"/>
</dbReference>
<dbReference type="SMART" id="SM01310">
    <property type="entry name" value="RICTOR_V"/>
    <property type="match status" value="1"/>
</dbReference>
<name>A0A4P9YNG6_ROZAC</name>
<sequence length="719" mass="82271">MNETGNQSISKIDSKSDKLKEQLELEMKIYDGFTAMLKVYENTDYVKEDTIKQVKLQSSNKKIDSLKSRLKQQEIDGGTDLNLNIRMSKNRLSTETIVKSISTSNIVGMRRGHTRTESADQSDYKGIKLLVDSESINLRIIEIMNNLNSANQNYLPDLNGLVEHLKIIKRIETFYPIENALKIEVRAATIRVLRYIIQDDEALKFVILFSIDILIYQSLFLDNRHDLERSQALNFVQHLLTIGNKNIPRLLIMGVVSISENLEDNMHQACLVILAEMAIRHPQLAASTNAINSILKNSLKGSEKLFEIPIFVSVYLLDFPQTRLYLRQSVEFGSLPELFEMAASFFGDRNRHLATSALTHIDSVFQFYSKNAVENVPKFRQQGHFDPLKFRALINDSQVFLLFECIQVLVSKDYREWDWNVIVELLQGYLQNSKRVKEVIQNTKFIKRLLSFLRPSNKQFSKLSSGEGTGLIVKCCLELINILASSTDDGVPILMDNSLFQEISIALEDLDPIKGSVSQDHMFSSNTRLYATKEMLRIGNDYSDFDWGIELLVNQLFDTSIEVSKTASFVLSKLSLCFLRSPAGFSYLMDLNLLDKVVDEWLMSNNTKFMAQLELDFDKVIFKRGNVEYAENNNLWSCLVQTDQGVHYIQKSGVFQKYFETVSHFGIKCEIDFVKNFKAAIWALGYMGSTEKGFQLFRDQDVDKLFEIAKNSTISTVKG</sequence>
<dbReference type="GO" id="GO:0031932">
    <property type="term" value="C:TORC2 complex"/>
    <property type="evidence" value="ECO:0007669"/>
    <property type="project" value="InterPro"/>
</dbReference>
<evidence type="ECO:0000259" key="2">
    <source>
        <dbReference type="SMART" id="SM01307"/>
    </source>
</evidence>
<dbReference type="PANTHER" id="PTHR13298">
    <property type="entry name" value="CYTOSOLIC REGULATOR PIANISSIMO"/>
    <property type="match status" value="1"/>
</dbReference>
<dbReference type="PANTHER" id="PTHR13298:SF11">
    <property type="entry name" value="RAPAMYCIN-INSENSITIVE COMPANION OF MTOR"/>
    <property type="match status" value="1"/>
</dbReference>
<dbReference type="SMART" id="SM01307">
    <property type="entry name" value="RICTOR_M"/>
    <property type="match status" value="1"/>
</dbReference>
<dbReference type="InterPro" id="IPR028267">
    <property type="entry name" value="Pianissimo_N"/>
</dbReference>
<dbReference type="InterPro" id="IPR016024">
    <property type="entry name" value="ARM-type_fold"/>
</dbReference>
<organism evidence="5 6">
    <name type="scientific">Rozella allomycis (strain CSF55)</name>
    <dbReference type="NCBI Taxonomy" id="988480"/>
    <lineage>
        <taxon>Eukaryota</taxon>
        <taxon>Fungi</taxon>
        <taxon>Fungi incertae sedis</taxon>
        <taxon>Cryptomycota</taxon>
        <taxon>Cryptomycota incertae sedis</taxon>
        <taxon>Rozella</taxon>
    </lineage>
</organism>
<dbReference type="Pfam" id="PF14668">
    <property type="entry name" value="RICTOR_V"/>
    <property type="match status" value="1"/>
</dbReference>
<dbReference type="InterPro" id="IPR028268">
    <property type="entry name" value="Pianissimo_fam"/>
</dbReference>
<dbReference type="EMBL" id="ML004971">
    <property type="protein sequence ID" value="RKP21273.1"/>
    <property type="molecule type" value="Genomic_DNA"/>
</dbReference>
<accession>A0A4P9YNG6</accession>
<dbReference type="SMART" id="SM01303">
    <property type="entry name" value="RasGEF_N_2"/>
    <property type="match status" value="1"/>
</dbReference>
<dbReference type="SUPFAM" id="SSF46585">
    <property type="entry name" value="HR1 repeat"/>
    <property type="match status" value="1"/>
</dbReference>
<evidence type="ECO:0000259" key="4">
    <source>
        <dbReference type="SMART" id="SM01310"/>
    </source>
</evidence>
<feature type="domain" description="Rapamycin-insensitive companion of mTOR" evidence="4">
    <location>
        <begin position="674"/>
        <end position="719"/>
    </location>
</feature>
<evidence type="ECO:0000259" key="3">
    <source>
        <dbReference type="SMART" id="SM01308"/>
    </source>
</evidence>
<dbReference type="SMART" id="SM01308">
    <property type="entry name" value="RICTOR_N"/>
    <property type="match status" value="1"/>
</dbReference>
<dbReference type="InterPro" id="IPR029452">
    <property type="entry name" value="RICTOR_V"/>
</dbReference>
<dbReference type="InterPro" id="IPR029451">
    <property type="entry name" value="RICTOR_M"/>
</dbReference>
<dbReference type="Pfam" id="PF14664">
    <property type="entry name" value="RICTOR_N"/>
    <property type="match status" value="1"/>
</dbReference>
<feature type="domain" description="Rapamycin-insensitive companion of mTOR middle" evidence="2">
    <location>
        <begin position="394"/>
        <end position="616"/>
    </location>
</feature>
<gene>
    <name evidence="5" type="ORF">ROZALSC1DRAFT_27309</name>
</gene>
<dbReference type="SUPFAM" id="SSF48371">
    <property type="entry name" value="ARM repeat"/>
    <property type="match status" value="1"/>
</dbReference>